<feature type="transmembrane region" description="Helical" evidence="7">
    <location>
        <begin position="263"/>
        <end position="283"/>
    </location>
</feature>
<feature type="transmembrane region" description="Helical" evidence="7">
    <location>
        <begin position="162"/>
        <end position="186"/>
    </location>
</feature>
<keyword evidence="2 7" id="KW-0813">Transport</keyword>
<dbReference type="InterPro" id="IPR000515">
    <property type="entry name" value="MetI-like"/>
</dbReference>
<feature type="transmembrane region" description="Helical" evidence="7">
    <location>
        <begin position="126"/>
        <end position="155"/>
    </location>
</feature>
<comment type="subcellular location">
    <subcellularLocation>
        <location evidence="1 7">Cell membrane</location>
        <topology evidence="1 7">Multi-pass membrane protein</topology>
    </subcellularLocation>
</comment>
<dbReference type="Pfam" id="PF00528">
    <property type="entry name" value="BPD_transp_1"/>
    <property type="match status" value="1"/>
</dbReference>
<dbReference type="AlphaFoldDB" id="A0A6J4UN32"/>
<dbReference type="Gene3D" id="1.10.3720.10">
    <property type="entry name" value="MetI-like"/>
    <property type="match status" value="1"/>
</dbReference>
<evidence type="ECO:0000256" key="5">
    <source>
        <dbReference type="ARBA" id="ARBA00022989"/>
    </source>
</evidence>
<comment type="similarity">
    <text evidence="7">Belongs to the binding-protein-dependent transport system permease family.</text>
</comment>
<evidence type="ECO:0000256" key="3">
    <source>
        <dbReference type="ARBA" id="ARBA00022475"/>
    </source>
</evidence>
<organism evidence="9">
    <name type="scientific">uncultured Thermomicrobiales bacterium</name>
    <dbReference type="NCBI Taxonomy" id="1645740"/>
    <lineage>
        <taxon>Bacteria</taxon>
        <taxon>Pseudomonadati</taxon>
        <taxon>Thermomicrobiota</taxon>
        <taxon>Thermomicrobia</taxon>
        <taxon>Thermomicrobiales</taxon>
        <taxon>environmental samples</taxon>
    </lineage>
</organism>
<reference evidence="9" key="1">
    <citation type="submission" date="2020-02" db="EMBL/GenBank/DDBJ databases">
        <authorList>
            <person name="Meier V. D."/>
        </authorList>
    </citation>
    <scope>NUCLEOTIDE SEQUENCE</scope>
    <source>
        <strain evidence="9">AVDCRST_MAG33</strain>
    </source>
</reference>
<sequence length="345" mass="38051">MPRPTSLRGLRRLAGDHVDRSRQLGVVAPAPVPGSRSLDALERPNRGLMTRIPFGKIVGYILMTLLAAVMAIPLYWMLSGAFKEYAEIRAIPPVWVPDAWRNAFSPDALGFGNFVEAWNAAPFGRFYLNTLIITAAGTAGELFNACLTAYAFAFLRFPKKDLIFVLLLVALMIPGEVTTLPNYIFIGSTIREISSSLLGFEITGINTYWGIFLPAVSTAYGTFLLRQAFLSLPREVLEAARLEGASHIRLLWDMVIPMSKPILITYGLISAVAHWNAYLWPLVVTRTIEMRPLTVGISYLFDTEGNTNYGVVMAATCFVVLPLILVYIWAQRFIIDGIAAGATKG</sequence>
<evidence type="ECO:0000256" key="7">
    <source>
        <dbReference type="RuleBase" id="RU363032"/>
    </source>
</evidence>
<feature type="transmembrane region" description="Helical" evidence="7">
    <location>
        <begin position="57"/>
        <end position="78"/>
    </location>
</feature>
<dbReference type="GO" id="GO:0055085">
    <property type="term" value="P:transmembrane transport"/>
    <property type="evidence" value="ECO:0007669"/>
    <property type="project" value="InterPro"/>
</dbReference>
<keyword evidence="3" id="KW-1003">Cell membrane</keyword>
<keyword evidence="4 7" id="KW-0812">Transmembrane</keyword>
<dbReference type="PANTHER" id="PTHR43744:SF13">
    <property type="entry name" value="SN-GLYCEROL-3-PHOSPHATE TRANSPORT INTEGRAL MEMBRANE PROTEIN ABC TRANSPORTER UGPE-RELATED"/>
    <property type="match status" value="1"/>
</dbReference>
<proteinExistence type="inferred from homology"/>
<feature type="domain" description="ABC transmembrane type-1" evidence="8">
    <location>
        <begin position="127"/>
        <end position="330"/>
    </location>
</feature>
<evidence type="ECO:0000256" key="4">
    <source>
        <dbReference type="ARBA" id="ARBA00022692"/>
    </source>
</evidence>
<evidence type="ECO:0000259" key="8">
    <source>
        <dbReference type="PROSITE" id="PS50928"/>
    </source>
</evidence>
<name>A0A6J4UN32_9BACT</name>
<dbReference type="InterPro" id="IPR035906">
    <property type="entry name" value="MetI-like_sf"/>
</dbReference>
<dbReference type="GO" id="GO:0005886">
    <property type="term" value="C:plasma membrane"/>
    <property type="evidence" value="ECO:0007669"/>
    <property type="project" value="UniProtKB-SubCell"/>
</dbReference>
<evidence type="ECO:0000256" key="2">
    <source>
        <dbReference type="ARBA" id="ARBA00022448"/>
    </source>
</evidence>
<evidence type="ECO:0000256" key="6">
    <source>
        <dbReference type="ARBA" id="ARBA00023136"/>
    </source>
</evidence>
<keyword evidence="5 7" id="KW-1133">Transmembrane helix</keyword>
<feature type="transmembrane region" description="Helical" evidence="7">
    <location>
        <begin position="206"/>
        <end position="225"/>
    </location>
</feature>
<protein>
    <submittedName>
        <fullName evidence="9">N-acetyl-D-glucosamine ABC transporter, permease protein 2</fullName>
    </submittedName>
</protein>
<evidence type="ECO:0000256" key="1">
    <source>
        <dbReference type="ARBA" id="ARBA00004651"/>
    </source>
</evidence>
<dbReference type="CDD" id="cd06261">
    <property type="entry name" value="TM_PBP2"/>
    <property type="match status" value="1"/>
</dbReference>
<keyword evidence="6 7" id="KW-0472">Membrane</keyword>
<dbReference type="SUPFAM" id="SSF161098">
    <property type="entry name" value="MetI-like"/>
    <property type="match status" value="1"/>
</dbReference>
<dbReference type="PANTHER" id="PTHR43744">
    <property type="entry name" value="ABC TRANSPORTER PERMEASE PROTEIN MG189-RELATED-RELATED"/>
    <property type="match status" value="1"/>
</dbReference>
<gene>
    <name evidence="9" type="ORF">AVDCRST_MAG33-1259</name>
</gene>
<accession>A0A6J4UN32</accession>
<dbReference type="EMBL" id="CADCWK010000123">
    <property type="protein sequence ID" value="CAA9555640.1"/>
    <property type="molecule type" value="Genomic_DNA"/>
</dbReference>
<dbReference type="PROSITE" id="PS50928">
    <property type="entry name" value="ABC_TM1"/>
    <property type="match status" value="1"/>
</dbReference>
<feature type="transmembrane region" description="Helical" evidence="7">
    <location>
        <begin position="309"/>
        <end position="330"/>
    </location>
</feature>
<evidence type="ECO:0000313" key="9">
    <source>
        <dbReference type="EMBL" id="CAA9555640.1"/>
    </source>
</evidence>